<dbReference type="AlphaFoldDB" id="A0A7X9XQK5"/>
<protein>
    <submittedName>
        <fullName evidence="2">Uncharacterized protein</fullName>
    </submittedName>
</protein>
<evidence type="ECO:0000313" key="2">
    <source>
        <dbReference type="EMBL" id="NMF06574.1"/>
    </source>
</evidence>
<keyword evidence="1" id="KW-0472">Membrane</keyword>
<accession>A0A7X9XQK5</accession>
<name>A0A7X9XQK5_CLOBE</name>
<comment type="caution">
    <text evidence="2">The sequence shown here is derived from an EMBL/GenBank/DDBJ whole genome shotgun (WGS) entry which is preliminary data.</text>
</comment>
<proteinExistence type="predicted"/>
<evidence type="ECO:0000313" key="3">
    <source>
        <dbReference type="Proteomes" id="UP000587880"/>
    </source>
</evidence>
<sequence>MLGLDIKLFNLLFSYCYKLGSAFNLGAFEGFIIYLGVIALGLTGSLNQIQRKKKNDY</sequence>
<dbReference type="EMBL" id="JABAGD010000036">
    <property type="protein sequence ID" value="NMF06574.1"/>
    <property type="molecule type" value="Genomic_DNA"/>
</dbReference>
<gene>
    <name evidence="2" type="ORF">HF849_17805</name>
</gene>
<organism evidence="2 3">
    <name type="scientific">Clostridium beijerinckii</name>
    <name type="common">Clostridium MP</name>
    <dbReference type="NCBI Taxonomy" id="1520"/>
    <lineage>
        <taxon>Bacteria</taxon>
        <taxon>Bacillati</taxon>
        <taxon>Bacillota</taxon>
        <taxon>Clostridia</taxon>
        <taxon>Eubacteriales</taxon>
        <taxon>Clostridiaceae</taxon>
        <taxon>Clostridium</taxon>
    </lineage>
</organism>
<reference evidence="2 3" key="1">
    <citation type="submission" date="2020-04" db="EMBL/GenBank/DDBJ databases">
        <authorList>
            <person name="Hitch T.C.A."/>
            <person name="Wylensek D."/>
            <person name="Clavel T."/>
        </authorList>
    </citation>
    <scope>NUCLEOTIDE SEQUENCE [LARGE SCALE GENOMIC DNA]</scope>
    <source>
        <strain evidence="2 3">WB01_NA02</strain>
    </source>
</reference>
<keyword evidence="1" id="KW-0812">Transmembrane</keyword>
<dbReference type="Proteomes" id="UP000587880">
    <property type="component" value="Unassembled WGS sequence"/>
</dbReference>
<keyword evidence="1" id="KW-1133">Transmembrane helix</keyword>
<evidence type="ECO:0000256" key="1">
    <source>
        <dbReference type="SAM" id="Phobius"/>
    </source>
</evidence>
<feature type="transmembrane region" description="Helical" evidence="1">
    <location>
        <begin position="20"/>
        <end position="44"/>
    </location>
</feature>
<dbReference type="RefSeq" id="WP_168982672.1">
    <property type="nucleotide sequence ID" value="NZ_JABAGD010000036.1"/>
</dbReference>